<dbReference type="OrthoDB" id="541550at2759"/>
<sequence>MLVPRVARTKPQPRGRGLSGARPADSVRPDSREFRGGMQRLLLREGLVLLLVAVVCCQAEDFSTAAVRSGPQLAAALADPRVLLVSVEASILVQDSDWDRYAAALPLQLDRNVTLRGARTVPDLYTLNLNFVKRKVQLGNSMALTFEDLVINRYREMLPAQAPGFDLLAPTYASGPHAFLVIRGGALLNRACFPPAVRIEVAVLPRPEEVAPAYSFRLPSPNASSLPCPGPIGTFCPSGANLTFRIAVRRAGVLVPLAGCGGNRGGWDGTCTPLSSAARSRSMCAAGPGGPAPSGAGC</sequence>
<name>A0A2J7ZKE9_9CHLO</name>
<keyword evidence="3" id="KW-1185">Reference proteome</keyword>
<evidence type="ECO:0000313" key="3">
    <source>
        <dbReference type="Proteomes" id="UP000236333"/>
    </source>
</evidence>
<dbReference type="Proteomes" id="UP000236333">
    <property type="component" value="Unassembled WGS sequence"/>
</dbReference>
<evidence type="ECO:0000256" key="1">
    <source>
        <dbReference type="SAM" id="MobiDB-lite"/>
    </source>
</evidence>
<comment type="caution">
    <text evidence="2">The sequence shown here is derived from an EMBL/GenBank/DDBJ whole genome shotgun (WGS) entry which is preliminary data.</text>
</comment>
<feature type="region of interest" description="Disordered" evidence="1">
    <location>
        <begin position="1"/>
        <end position="30"/>
    </location>
</feature>
<evidence type="ECO:0000313" key="2">
    <source>
        <dbReference type="EMBL" id="PNH00748.1"/>
    </source>
</evidence>
<dbReference type="AlphaFoldDB" id="A0A2J7ZKE9"/>
<reference evidence="2 3" key="1">
    <citation type="journal article" date="2017" name="Mol. Biol. Evol.">
        <title>The 4-celled Tetrabaena socialis nuclear genome reveals the essential components for genetic control of cell number at the origin of multicellularity in the volvocine lineage.</title>
        <authorList>
            <person name="Featherston J."/>
            <person name="Arakaki Y."/>
            <person name="Hanschen E.R."/>
            <person name="Ferris P.J."/>
            <person name="Michod R.E."/>
            <person name="Olson B.J.S.C."/>
            <person name="Nozaki H."/>
            <person name="Durand P.M."/>
        </authorList>
    </citation>
    <scope>NUCLEOTIDE SEQUENCE [LARGE SCALE GENOMIC DNA]</scope>
    <source>
        <strain evidence="2 3">NIES-571</strain>
    </source>
</reference>
<accession>A0A2J7ZKE9</accession>
<dbReference type="EMBL" id="PGGS01001190">
    <property type="protein sequence ID" value="PNH00748.1"/>
    <property type="molecule type" value="Genomic_DNA"/>
</dbReference>
<organism evidence="2 3">
    <name type="scientific">Tetrabaena socialis</name>
    <dbReference type="NCBI Taxonomy" id="47790"/>
    <lineage>
        <taxon>Eukaryota</taxon>
        <taxon>Viridiplantae</taxon>
        <taxon>Chlorophyta</taxon>
        <taxon>core chlorophytes</taxon>
        <taxon>Chlorophyceae</taxon>
        <taxon>CS clade</taxon>
        <taxon>Chlamydomonadales</taxon>
        <taxon>Tetrabaenaceae</taxon>
        <taxon>Tetrabaena</taxon>
    </lineage>
</organism>
<gene>
    <name evidence="2" type="ORF">TSOC_013409</name>
</gene>
<protein>
    <submittedName>
        <fullName evidence="2">Uncharacterized protein</fullName>
    </submittedName>
</protein>
<proteinExistence type="predicted"/>